<keyword evidence="7 11" id="KW-0479">Metal-binding</keyword>
<proteinExistence type="predicted"/>
<dbReference type="SUPFAM" id="SSF57850">
    <property type="entry name" value="RING/U-box"/>
    <property type="match status" value="1"/>
</dbReference>
<dbReference type="InterPro" id="IPR041523">
    <property type="entry name" value="ROQ_II"/>
</dbReference>
<reference evidence="15" key="2">
    <citation type="submission" date="2025-09" db="UniProtKB">
        <authorList>
            <consortium name="Ensembl"/>
        </authorList>
    </citation>
    <scope>IDENTIFICATION</scope>
</reference>
<comment type="catalytic activity">
    <reaction evidence="1">
        <text>S-ubiquitinyl-[E2 ubiquitin-conjugating enzyme]-L-cysteine + [acceptor protein]-L-lysine = [E2 ubiquitin-conjugating enzyme]-L-cysteine + N(6)-ubiquitinyl-[acceptor protein]-L-lysine.</text>
        <dbReference type="EC" id="2.3.2.27"/>
    </reaction>
</comment>
<dbReference type="PROSITE" id="PS00518">
    <property type="entry name" value="ZF_RING_1"/>
    <property type="match status" value="1"/>
</dbReference>
<dbReference type="InterPro" id="IPR036855">
    <property type="entry name" value="Znf_CCCH_sf"/>
</dbReference>
<dbReference type="InterPro" id="IPR017907">
    <property type="entry name" value="Znf_RING_CS"/>
</dbReference>
<gene>
    <name evidence="15" type="primary">rc3h1b</name>
</gene>
<keyword evidence="8 11" id="KW-0863">Zinc-finger</keyword>
<dbReference type="GO" id="GO:0003729">
    <property type="term" value="F:mRNA binding"/>
    <property type="evidence" value="ECO:0007669"/>
    <property type="project" value="TreeGrafter"/>
</dbReference>
<dbReference type="FunFam" id="3.30.40.10:FF:000047">
    <property type="entry name" value="Roquin-2 isoform 1"/>
    <property type="match status" value="1"/>
</dbReference>
<dbReference type="Gene3D" id="1.20.120.1790">
    <property type="match status" value="1"/>
</dbReference>
<comment type="pathway">
    <text evidence="3">Protein modification; protein ubiquitination.</text>
</comment>
<accession>A0A8C4DIL2</accession>
<dbReference type="PANTHER" id="PTHR13139">
    <property type="entry name" value="RING FINGER AND CCCH-TYPE ZINC FINGER DOMAIN-CONTAINING PROTEIN"/>
    <property type="match status" value="1"/>
</dbReference>
<protein>
    <recommendedName>
        <fullName evidence="4">RING-type E3 ubiquitin transferase</fullName>
        <ecNumber evidence="4">2.3.2.27</ecNumber>
    </recommendedName>
</protein>
<feature type="domain" description="RING-type" evidence="13">
    <location>
        <begin position="14"/>
        <end position="54"/>
    </location>
</feature>
<dbReference type="SMART" id="SM00356">
    <property type="entry name" value="ZnF_C3H1"/>
    <property type="match status" value="1"/>
</dbReference>
<dbReference type="PROSITE" id="PS50089">
    <property type="entry name" value="ZF_RING_2"/>
    <property type="match status" value="1"/>
</dbReference>
<dbReference type="EC" id="2.3.2.27" evidence="4"/>
<dbReference type="InterPro" id="IPR001841">
    <property type="entry name" value="Znf_RING"/>
</dbReference>
<name>A0A8C4DIL2_DICLA</name>
<feature type="region of interest" description="Disordered" evidence="12">
    <location>
        <begin position="540"/>
        <end position="650"/>
    </location>
</feature>
<dbReference type="InterPro" id="IPR027370">
    <property type="entry name" value="Znf-RING_euk"/>
</dbReference>
<dbReference type="Ensembl" id="ENSDLAT00005004769.2">
    <property type="protein sequence ID" value="ENSDLAP00005004619.1"/>
    <property type="gene ID" value="ENSDLAG00005002014.2"/>
</dbReference>
<dbReference type="SMART" id="SM00184">
    <property type="entry name" value="RING"/>
    <property type="match status" value="1"/>
</dbReference>
<dbReference type="PROSITE" id="PS50103">
    <property type="entry name" value="ZF_C3H1"/>
    <property type="match status" value="1"/>
</dbReference>
<evidence type="ECO:0000256" key="3">
    <source>
        <dbReference type="ARBA" id="ARBA00004906"/>
    </source>
</evidence>
<keyword evidence="5" id="KW-0963">Cytoplasm</keyword>
<feature type="domain" description="C3H1-type" evidence="14">
    <location>
        <begin position="413"/>
        <end position="441"/>
    </location>
</feature>
<keyword evidence="6" id="KW-0808">Transferase</keyword>
<dbReference type="GO" id="GO:0006511">
    <property type="term" value="P:ubiquitin-dependent protein catabolic process"/>
    <property type="evidence" value="ECO:0007669"/>
    <property type="project" value="TreeGrafter"/>
</dbReference>
<dbReference type="GO" id="GO:0003725">
    <property type="term" value="F:double-stranded RNA binding"/>
    <property type="evidence" value="ECO:0007669"/>
    <property type="project" value="TreeGrafter"/>
</dbReference>
<comment type="subcellular location">
    <subcellularLocation>
        <location evidence="2">Cytoplasm</location>
        <location evidence="2">P-body</location>
    </subcellularLocation>
</comment>
<evidence type="ECO:0000256" key="10">
    <source>
        <dbReference type="ARBA" id="ARBA00022884"/>
    </source>
</evidence>
<dbReference type="InterPro" id="IPR052249">
    <property type="entry name" value="Roquin_domain"/>
</dbReference>
<keyword evidence="10" id="KW-0694">RNA-binding</keyword>
<dbReference type="SUPFAM" id="SSF90229">
    <property type="entry name" value="CCCH zinc finger"/>
    <property type="match status" value="1"/>
</dbReference>
<dbReference type="Proteomes" id="UP000694389">
    <property type="component" value="Unassembled WGS sequence"/>
</dbReference>
<dbReference type="AlphaFoldDB" id="A0A8C4DIL2"/>
<evidence type="ECO:0000256" key="11">
    <source>
        <dbReference type="PROSITE-ProRule" id="PRU00723"/>
    </source>
</evidence>
<feature type="zinc finger region" description="C3H1-type" evidence="11">
    <location>
        <begin position="413"/>
        <end position="441"/>
    </location>
</feature>
<evidence type="ECO:0000313" key="16">
    <source>
        <dbReference type="Proteomes" id="UP000694389"/>
    </source>
</evidence>
<evidence type="ECO:0000256" key="4">
    <source>
        <dbReference type="ARBA" id="ARBA00012483"/>
    </source>
</evidence>
<evidence type="ECO:0000256" key="9">
    <source>
        <dbReference type="ARBA" id="ARBA00022833"/>
    </source>
</evidence>
<dbReference type="CDD" id="cd16781">
    <property type="entry name" value="mRING-HC-C3HC3D_Roquin1"/>
    <property type="match status" value="1"/>
</dbReference>
<feature type="compositionally biased region" description="Basic and acidic residues" evidence="12">
    <location>
        <begin position="769"/>
        <end position="788"/>
    </location>
</feature>
<reference evidence="15" key="1">
    <citation type="submission" date="2025-08" db="UniProtKB">
        <authorList>
            <consortium name="Ensembl"/>
        </authorList>
    </citation>
    <scope>IDENTIFICATION</scope>
</reference>
<evidence type="ECO:0000256" key="6">
    <source>
        <dbReference type="ARBA" id="ARBA00022679"/>
    </source>
</evidence>
<dbReference type="GO" id="GO:0000209">
    <property type="term" value="P:protein polyubiquitination"/>
    <property type="evidence" value="ECO:0007669"/>
    <property type="project" value="TreeGrafter"/>
</dbReference>
<evidence type="ECO:0000256" key="5">
    <source>
        <dbReference type="ARBA" id="ARBA00022490"/>
    </source>
</evidence>
<dbReference type="GO" id="GO:0061630">
    <property type="term" value="F:ubiquitin protein ligase activity"/>
    <property type="evidence" value="ECO:0007669"/>
    <property type="project" value="UniProtKB-EC"/>
</dbReference>
<dbReference type="GO" id="GO:0000288">
    <property type="term" value="P:nuclear-transcribed mRNA catabolic process, deadenylation-dependent decay"/>
    <property type="evidence" value="ECO:0007669"/>
    <property type="project" value="TreeGrafter"/>
</dbReference>
<evidence type="ECO:0000259" key="13">
    <source>
        <dbReference type="PROSITE" id="PS50089"/>
    </source>
</evidence>
<dbReference type="Pfam" id="PF13445">
    <property type="entry name" value="zf-RING_UBOX"/>
    <property type="match status" value="1"/>
</dbReference>
<keyword evidence="16" id="KW-1185">Reference proteome</keyword>
<dbReference type="FunFam" id="1.20.120.1790:FF:000001">
    <property type="entry name" value="roquin-1 isoform X1"/>
    <property type="match status" value="1"/>
</dbReference>
<feature type="compositionally biased region" description="Pro residues" evidence="12">
    <location>
        <begin position="550"/>
        <end position="569"/>
    </location>
</feature>
<keyword evidence="9 11" id="KW-0862">Zinc</keyword>
<dbReference type="GO" id="GO:0035613">
    <property type="term" value="F:RNA stem-loop binding"/>
    <property type="evidence" value="ECO:0007669"/>
    <property type="project" value="TreeGrafter"/>
</dbReference>
<dbReference type="Pfam" id="PF18386">
    <property type="entry name" value="ROQ_II"/>
    <property type="match status" value="1"/>
</dbReference>
<dbReference type="Pfam" id="PF21206">
    <property type="entry name" value="Roquin_1_2-like_ROQ"/>
    <property type="match status" value="1"/>
</dbReference>
<evidence type="ECO:0000256" key="2">
    <source>
        <dbReference type="ARBA" id="ARBA00004201"/>
    </source>
</evidence>
<evidence type="ECO:0000256" key="7">
    <source>
        <dbReference type="ARBA" id="ARBA00022723"/>
    </source>
</evidence>
<dbReference type="Gene3D" id="3.30.40.10">
    <property type="entry name" value="Zinc/RING finger domain, C3HC4 (zinc finger)"/>
    <property type="match status" value="1"/>
</dbReference>
<dbReference type="GO" id="GO:0000932">
    <property type="term" value="C:P-body"/>
    <property type="evidence" value="ECO:0007669"/>
    <property type="project" value="UniProtKB-SubCell"/>
</dbReference>
<evidence type="ECO:0000313" key="15">
    <source>
        <dbReference type="Ensembl" id="ENSDLAP00005004619.1"/>
    </source>
</evidence>
<dbReference type="GeneTree" id="ENSGT00940000157143"/>
<evidence type="ECO:0000256" key="1">
    <source>
        <dbReference type="ARBA" id="ARBA00000900"/>
    </source>
</evidence>
<dbReference type="FunFam" id="4.10.1000.10:FF:000004">
    <property type="entry name" value="roquin-1 isoform X2"/>
    <property type="match status" value="1"/>
</dbReference>
<organism evidence="15 16">
    <name type="scientific">Dicentrarchus labrax</name>
    <name type="common">European seabass</name>
    <name type="synonym">Morone labrax</name>
    <dbReference type="NCBI Taxonomy" id="13489"/>
    <lineage>
        <taxon>Eukaryota</taxon>
        <taxon>Metazoa</taxon>
        <taxon>Chordata</taxon>
        <taxon>Craniata</taxon>
        <taxon>Vertebrata</taxon>
        <taxon>Euteleostomi</taxon>
        <taxon>Actinopterygii</taxon>
        <taxon>Neopterygii</taxon>
        <taxon>Teleostei</taxon>
        <taxon>Neoteleostei</taxon>
        <taxon>Acanthomorphata</taxon>
        <taxon>Eupercaria</taxon>
        <taxon>Moronidae</taxon>
        <taxon>Dicentrarchus</taxon>
    </lineage>
</organism>
<dbReference type="InterPro" id="IPR000571">
    <property type="entry name" value="Znf_CCCH"/>
</dbReference>
<feature type="region of interest" description="Disordered" evidence="12">
    <location>
        <begin position="769"/>
        <end position="801"/>
    </location>
</feature>
<dbReference type="GO" id="GO:0010494">
    <property type="term" value="C:cytoplasmic stress granule"/>
    <property type="evidence" value="ECO:0007669"/>
    <property type="project" value="TreeGrafter"/>
</dbReference>
<dbReference type="InterPro" id="IPR013083">
    <property type="entry name" value="Znf_RING/FYVE/PHD"/>
</dbReference>
<dbReference type="Gene3D" id="4.10.1000.10">
    <property type="entry name" value="Zinc finger, CCCH-type"/>
    <property type="match status" value="1"/>
</dbReference>
<evidence type="ECO:0000259" key="14">
    <source>
        <dbReference type="PROSITE" id="PS50103"/>
    </source>
</evidence>
<sequence>MPVQAPQWTEFLLCPICTQTFEETVRRPISLGCGHTVCKMCLNKLHRKACPFDQTAISTDIEQLPVNTALLQLVGGQVPKVQPVALITSPEDSQHYEEARQCVEELALYLKPLSNTRGVGLSSTAQSMLSRPMQRKLVTLVHCQLVEEEGRVRAMRAARSLGERTVTELILQHQNPQQLSSNLWAAVRARGCQFLGPAMQEEALKLVLLALEDGSALSRKVLVLFVVQRLEPRFPQASKTSIGHVVQLLYRASCFKVTKRDEDSSLMQLKEEFRTYEALRREHDSQIVQIAMEGGLRIAPDQWSSLLYGDQSHKSHMQSIIDKLQTPASFAQSVQELTIALQRTGDPANLNRLRPHLELLANIDPSPDAPPPTWEQLEKGLVAVKTVVHGLVDFIQNHSKKGADPQQPPQHSKYKTYMCRDMKQKGGCPRGASCTFAHSQEELEKYRKMNKRLAARLPGSGGLMPDDGLPLDVAVTRKPSPLTNGSGAPSLPQLIARGTDTVAYELLRKPMKMDGGCPSAPGSPPDSAIYFSGYPYQQPTQYVPRDYMRNPPPPSESGPPYQDPYPGYGPPERTYQAPHSGPPFSYPHPPHHDRGRHGTYTGPPPPPQPYPSQRDGLVRMSPAPLDVPPPSGGQANSLYHQEPSARDRYPPDGYYQPGAQPPPMRAYVRPSLDYLHRRRQELLSQLEERKVISPPPFAASPTLSHSFPCDYPPEDSSKTIMKCREPDYAGQYSPWSCETIGSYIGTKDAKPKDVMGPGTMEMMNVESKGLREQSLDAPRRGAEVKDDDPIIPFGPQPTVSRFGAISRTSKTGYQTTGPVQAMASTPQNPNSKHMAMPAEYTYGSHVGWGGASYPSHQTASSSQGHFSERLTMAPPDREQLKIELQQVNQQINQQINQQTQMRSMEQQPKWPAGGASTAVSSEQLSLELHQVEREIGKRTREMALVRVGQDITTIVPNWSVFILHNEYSLITLFQ</sequence>
<evidence type="ECO:0000256" key="12">
    <source>
        <dbReference type="SAM" id="MobiDB-lite"/>
    </source>
</evidence>
<evidence type="ECO:0000256" key="8">
    <source>
        <dbReference type="ARBA" id="ARBA00022771"/>
    </source>
</evidence>
<dbReference type="GO" id="GO:0008270">
    <property type="term" value="F:zinc ion binding"/>
    <property type="evidence" value="ECO:0007669"/>
    <property type="project" value="UniProtKB-KW"/>
</dbReference>
<dbReference type="InterPro" id="IPR048575">
    <property type="entry name" value="Roquin_1_2-like_ROQ"/>
</dbReference>
<dbReference type="PANTHER" id="PTHR13139:SF6">
    <property type="entry name" value="ROQUIN-1"/>
    <property type="match status" value="1"/>
</dbReference>